<dbReference type="InterPro" id="IPR035257">
    <property type="entry name" value="DUF5349"/>
</dbReference>
<reference evidence="3" key="1">
    <citation type="submission" date="2016-03" db="EMBL/GenBank/DDBJ databases">
        <authorList>
            <person name="Devillers Hugo."/>
        </authorList>
    </citation>
    <scope>NUCLEOTIDE SEQUENCE [LARGE SCALE GENOMIC DNA]</scope>
</reference>
<sequence>MPGQIVSVPFLSQVEDMDKYLLEYRSLKVMPQNAVNFQQQQQQQQQVRYPNQSRAPVTGNQVMNMGYNMSNGRKKAVGSNSGMQNYCLGKSGPKFGQLQQAQQQQQQSSSGSGFKQGFPQVFYGSANNSNTSLAQQAMPPQVYAPGPAGQQQFMTASSSSSSTPPPRLHVSVSGTSSISSLSGDFDYLLPNDLNGQLLPSVPSQGSPNVASTASCPTRATTSTSGPVRPHHGNMNPMAAAPLGGSYLDSMPAAPSTTFKAEGSISNSNDFINGLPSSLLSDGTASSEFAGHNGQDFMSSNSAAYPGSNTSSHFMMPNSKSWGASNPTSSSNSGSFGIWNNDMSVWS</sequence>
<dbReference type="Proteomes" id="UP000189911">
    <property type="component" value="Chromosome F"/>
</dbReference>
<evidence type="ECO:0000313" key="2">
    <source>
        <dbReference type="EMBL" id="SCV01409.1"/>
    </source>
</evidence>
<name>A0A1G4KB09_9SACH</name>
<feature type="compositionally biased region" description="Low complexity" evidence="1">
    <location>
        <begin position="95"/>
        <end position="120"/>
    </location>
</feature>
<feature type="compositionally biased region" description="Polar residues" evidence="1">
    <location>
        <begin position="201"/>
        <end position="225"/>
    </location>
</feature>
<dbReference type="EMBL" id="LT598452">
    <property type="protein sequence ID" value="SCV01409.1"/>
    <property type="molecule type" value="Genomic_DNA"/>
</dbReference>
<accession>A0A1G4KB09</accession>
<gene>
    <name evidence="2" type="ORF">LANO_0F11628G</name>
</gene>
<dbReference type="Pfam" id="PF17298">
    <property type="entry name" value="DUF5349"/>
    <property type="match status" value="1"/>
</dbReference>
<feature type="region of interest" description="Disordered" evidence="1">
    <location>
        <begin position="198"/>
        <end position="240"/>
    </location>
</feature>
<feature type="region of interest" description="Disordered" evidence="1">
    <location>
        <begin position="95"/>
        <end position="121"/>
    </location>
</feature>
<dbReference type="AlphaFoldDB" id="A0A1G4KB09"/>
<keyword evidence="3" id="KW-1185">Reference proteome</keyword>
<organism evidence="2 3">
    <name type="scientific">Lachancea nothofagi CBS 11611</name>
    <dbReference type="NCBI Taxonomy" id="1266666"/>
    <lineage>
        <taxon>Eukaryota</taxon>
        <taxon>Fungi</taxon>
        <taxon>Dikarya</taxon>
        <taxon>Ascomycota</taxon>
        <taxon>Saccharomycotina</taxon>
        <taxon>Saccharomycetes</taxon>
        <taxon>Saccharomycetales</taxon>
        <taxon>Saccharomycetaceae</taxon>
        <taxon>Lachancea</taxon>
    </lineage>
</organism>
<evidence type="ECO:0000256" key="1">
    <source>
        <dbReference type="SAM" id="MobiDB-lite"/>
    </source>
</evidence>
<dbReference type="OrthoDB" id="4067282at2759"/>
<feature type="region of interest" description="Disordered" evidence="1">
    <location>
        <begin position="139"/>
        <end position="175"/>
    </location>
</feature>
<evidence type="ECO:0000313" key="3">
    <source>
        <dbReference type="Proteomes" id="UP000189911"/>
    </source>
</evidence>
<protein>
    <submittedName>
        <fullName evidence="2">LANO_0F11628g1_1</fullName>
    </submittedName>
</protein>
<proteinExistence type="predicted"/>